<dbReference type="Proteomes" id="UP000038011">
    <property type="component" value="Unassembled WGS sequence"/>
</dbReference>
<dbReference type="InterPro" id="IPR006059">
    <property type="entry name" value="SBP"/>
</dbReference>
<comment type="similarity">
    <text evidence="2">Belongs to the bacterial solute-binding protein 1 family.</text>
</comment>
<gene>
    <name evidence="5" type="ORF">SU32_05970</name>
</gene>
<feature type="chain" id="PRO_5005847145" evidence="4">
    <location>
        <begin position="25"/>
        <end position="412"/>
    </location>
</feature>
<accession>A0A0N0E838</accession>
<reference evidence="5 6" key="1">
    <citation type="submission" date="2015-01" db="EMBL/GenBank/DDBJ databases">
        <title>Ahrensia donghaiensis sp. nov., a novel dimethylsulphoniopropionate-cleavage bacterium isolated from seawater and emended descriptions of the genus Ahrensia and Ahrensia kielensis.</title>
        <authorList>
            <person name="Liu J."/>
        </authorList>
    </citation>
    <scope>NUCLEOTIDE SEQUENCE [LARGE SCALE GENOMIC DNA]</scope>
    <source>
        <strain evidence="5 6">LZD062</strain>
    </source>
</reference>
<evidence type="ECO:0000313" key="6">
    <source>
        <dbReference type="Proteomes" id="UP000038011"/>
    </source>
</evidence>
<evidence type="ECO:0000256" key="2">
    <source>
        <dbReference type="ARBA" id="ARBA00008520"/>
    </source>
</evidence>
<keyword evidence="6" id="KW-1185">Reference proteome</keyword>
<dbReference type="Gene3D" id="3.40.190.10">
    <property type="entry name" value="Periplasmic binding protein-like II"/>
    <property type="match status" value="2"/>
</dbReference>
<dbReference type="AlphaFoldDB" id="A0A0N0E838"/>
<dbReference type="GO" id="GO:0042597">
    <property type="term" value="C:periplasmic space"/>
    <property type="evidence" value="ECO:0007669"/>
    <property type="project" value="UniProtKB-SubCell"/>
</dbReference>
<dbReference type="STRING" id="1514904.SU32_05970"/>
<evidence type="ECO:0000313" key="5">
    <source>
        <dbReference type="EMBL" id="KPB01908.1"/>
    </source>
</evidence>
<name>A0A0N0E838_9HYPH</name>
<evidence type="ECO:0000256" key="4">
    <source>
        <dbReference type="SAM" id="SignalP"/>
    </source>
</evidence>
<dbReference type="PATRIC" id="fig|1514904.3.peg.3218"/>
<comment type="caution">
    <text evidence="5">The sequence shown here is derived from an EMBL/GenBank/DDBJ whole genome shotgun (WGS) entry which is preliminary data.</text>
</comment>
<sequence length="412" mass="45607">MKSLLKSTIIAAAAAALMTGTASAGDLVINFDDPNPAPKAGFEAAVEAFKKANPDVNVTVNINDREAHKTAIRNFLSADAPDVTAWYPGNRMAPFVDAGQFEDISDLWASDPNLSTSFEAIKPTMTRDGKQWGVPYSYYQWGIYYRKDIFDDNNVSVPATWDELLTACDTLKEAGVTPFTIGTKFLWTAAGVFDYLNLRTNGYEVHNDLTAGKVKYTDPRIKETFANWQTMLERCSFVDNHATMSWQDAVAPFAKGEAAMYVMGNFAVAAFKDAGLTEDQIDYFQFPEITPGLARAEEAPADALFIPSNAKNKEDAKKFLSFIAQPEIQAEWNKTIGQLPPNSKSEIADDKFIQKGFETVSTASGLAQFYDRDAPAEMAKAGMEGFQEFMVKPDRLDAILERLDKIQARVYE</sequence>
<proteinExistence type="inferred from homology"/>
<keyword evidence="4" id="KW-0732">Signal</keyword>
<dbReference type="Pfam" id="PF01547">
    <property type="entry name" value="SBP_bac_1"/>
    <property type="match status" value="1"/>
</dbReference>
<keyword evidence="3" id="KW-0574">Periplasm</keyword>
<dbReference type="PANTHER" id="PTHR43649">
    <property type="entry name" value="ARABINOSE-BINDING PROTEIN-RELATED"/>
    <property type="match status" value="1"/>
</dbReference>
<dbReference type="InterPro" id="IPR050490">
    <property type="entry name" value="Bact_solute-bd_prot1"/>
</dbReference>
<dbReference type="OrthoDB" id="2509690at2"/>
<dbReference type="SUPFAM" id="SSF53850">
    <property type="entry name" value="Periplasmic binding protein-like II"/>
    <property type="match status" value="1"/>
</dbReference>
<comment type="subcellular location">
    <subcellularLocation>
        <location evidence="1">Periplasm</location>
    </subcellularLocation>
</comment>
<protein>
    <submittedName>
        <fullName evidence="5">Sugar ABC transporter substrate-binding protein</fullName>
    </submittedName>
</protein>
<feature type="signal peptide" evidence="4">
    <location>
        <begin position="1"/>
        <end position="24"/>
    </location>
</feature>
<dbReference type="PANTHER" id="PTHR43649:SF14">
    <property type="entry name" value="BLR3389 PROTEIN"/>
    <property type="match status" value="1"/>
</dbReference>
<organism evidence="5 6">
    <name type="scientific">Ahrensia marina</name>
    <dbReference type="NCBI Taxonomy" id="1514904"/>
    <lineage>
        <taxon>Bacteria</taxon>
        <taxon>Pseudomonadati</taxon>
        <taxon>Pseudomonadota</taxon>
        <taxon>Alphaproteobacteria</taxon>
        <taxon>Hyphomicrobiales</taxon>
        <taxon>Ahrensiaceae</taxon>
        <taxon>Ahrensia</taxon>
    </lineage>
</organism>
<evidence type="ECO:0000256" key="1">
    <source>
        <dbReference type="ARBA" id="ARBA00004418"/>
    </source>
</evidence>
<dbReference type="EMBL" id="JXMU01000007">
    <property type="protein sequence ID" value="KPB01908.1"/>
    <property type="molecule type" value="Genomic_DNA"/>
</dbReference>
<evidence type="ECO:0000256" key="3">
    <source>
        <dbReference type="ARBA" id="ARBA00022764"/>
    </source>
</evidence>
<dbReference type="RefSeq" id="WP_053998435.1">
    <property type="nucleotide sequence ID" value="NZ_JXMU01000007.1"/>
</dbReference>